<sequence length="184" mass="20996">MLNVNFVPFPKLQTQRLTLLRLEPVHAGDVFRLRSNAEAMKYIGKSLLNSRDEAARLIEAYSKGLNENAAITWGIVLSSDRRSPIGTIGFHTIDKSNHRAEIGYMIHPDYWNQGLMKEAVDRVISYGFDTLGLHSIEAKIHPENTASERLLLKLGFVKEAYFRESFYFEGKFQDTVVFSLISTR</sequence>
<dbReference type="InterPro" id="IPR000182">
    <property type="entry name" value="GNAT_dom"/>
</dbReference>
<gene>
    <name evidence="2" type="ORF">HWI92_09390</name>
</gene>
<dbReference type="Gene3D" id="3.40.630.30">
    <property type="match status" value="1"/>
</dbReference>
<feature type="domain" description="N-acetyltransferase" evidence="1">
    <location>
        <begin position="17"/>
        <end position="174"/>
    </location>
</feature>
<dbReference type="Pfam" id="PF13302">
    <property type="entry name" value="Acetyltransf_3"/>
    <property type="match status" value="1"/>
</dbReference>
<name>A0ABX7I7Z1_9BACT</name>
<evidence type="ECO:0000259" key="1">
    <source>
        <dbReference type="PROSITE" id="PS51186"/>
    </source>
</evidence>
<dbReference type="SUPFAM" id="SSF55729">
    <property type="entry name" value="Acyl-CoA N-acyltransferases (Nat)"/>
    <property type="match status" value="1"/>
</dbReference>
<dbReference type="EMBL" id="CP056775">
    <property type="protein sequence ID" value="QRR01101.1"/>
    <property type="molecule type" value="Genomic_DNA"/>
</dbReference>
<dbReference type="InterPro" id="IPR051531">
    <property type="entry name" value="N-acetyltransferase"/>
</dbReference>
<dbReference type="CDD" id="cd04301">
    <property type="entry name" value="NAT_SF"/>
    <property type="match status" value="1"/>
</dbReference>
<dbReference type="InterPro" id="IPR016181">
    <property type="entry name" value="Acyl_CoA_acyltransferase"/>
</dbReference>
<accession>A0ABX7I7Z1</accession>
<organism evidence="2 3">
    <name type="scientific">Dyadobacter sandarakinus</name>
    <dbReference type="NCBI Taxonomy" id="2747268"/>
    <lineage>
        <taxon>Bacteria</taxon>
        <taxon>Pseudomonadati</taxon>
        <taxon>Bacteroidota</taxon>
        <taxon>Cytophagia</taxon>
        <taxon>Cytophagales</taxon>
        <taxon>Spirosomataceae</taxon>
        <taxon>Dyadobacter</taxon>
    </lineage>
</organism>
<dbReference type="PANTHER" id="PTHR43792:SF1">
    <property type="entry name" value="N-ACETYLTRANSFERASE DOMAIN-CONTAINING PROTEIN"/>
    <property type="match status" value="1"/>
</dbReference>
<evidence type="ECO:0000313" key="3">
    <source>
        <dbReference type="Proteomes" id="UP000612680"/>
    </source>
</evidence>
<protein>
    <submittedName>
        <fullName evidence="2">GNAT family N-acetyltransferase</fullName>
    </submittedName>
</protein>
<reference evidence="2 3" key="1">
    <citation type="submission" date="2020-06" db="EMBL/GenBank/DDBJ databases">
        <title>Dyadobacter sandarakinus sp. nov., isolated from the soil of the Arctic Yellow River Station.</title>
        <authorList>
            <person name="Zhang Y."/>
            <person name="Peng F."/>
        </authorList>
    </citation>
    <scope>NUCLEOTIDE SEQUENCE [LARGE SCALE GENOMIC DNA]</scope>
    <source>
        <strain evidence="2 3">Q3-56</strain>
    </source>
</reference>
<dbReference type="PROSITE" id="PS51186">
    <property type="entry name" value="GNAT"/>
    <property type="match status" value="1"/>
</dbReference>
<evidence type="ECO:0000313" key="2">
    <source>
        <dbReference type="EMBL" id="QRR01101.1"/>
    </source>
</evidence>
<proteinExistence type="predicted"/>
<dbReference type="PANTHER" id="PTHR43792">
    <property type="entry name" value="GNAT FAMILY, PUTATIVE (AFU_ORTHOLOGUE AFUA_3G00765)-RELATED-RELATED"/>
    <property type="match status" value="1"/>
</dbReference>
<dbReference type="Proteomes" id="UP000612680">
    <property type="component" value="Chromosome"/>
</dbReference>
<keyword evidence="3" id="KW-1185">Reference proteome</keyword>
<dbReference type="RefSeq" id="WP_204663074.1">
    <property type="nucleotide sequence ID" value="NZ_CP056775.1"/>
</dbReference>